<reference evidence="1 2" key="2">
    <citation type="submission" date="2009-02" db="EMBL/GenBank/DDBJ databases">
        <title>Draft genome sequence of Blautia hydrogenotrophica DSM 10507 (Ruminococcus hydrogenotrophicus DSM 10507).</title>
        <authorList>
            <person name="Sudarsanam P."/>
            <person name="Ley R."/>
            <person name="Guruge J."/>
            <person name="Turnbaugh P.J."/>
            <person name="Mahowald M."/>
            <person name="Liep D."/>
            <person name="Gordon J."/>
        </authorList>
    </citation>
    <scope>NUCLEOTIDE SEQUENCE [LARGE SCALE GENOMIC DNA]</scope>
    <source>
        <strain evidence="2">DSM 10507 / JCM 14656 / S5a33</strain>
    </source>
</reference>
<dbReference type="eggNOG" id="COG5412">
    <property type="taxonomic scope" value="Bacteria"/>
</dbReference>
<sequence>MTVASLEAYALANGITKSYMSMSQAEKVMLRYNYLMSVTSDQQGDWARTSQSFANQFRLLKLNFQSLSATMGQGFIAVILPVIQGLNALLAKLQEVAKAFRNFLYVLTGYESPGGQSGIVNDLAGVGDASVGLDDLAGAGEDASSGLDDATESAQDLKKALSVLSFDELNQLSSIDTSSLDSSVGDLGDISDGINNSLGNGELVPSDIFKDTPVEKYISELAERMRKAAEKEDWEELGKIIAGEINKGLKKIYDVINWNNVGPKITAFVTAFTRTFNSLVDNIDWNLMGRTIGAGVNTIVNTLNLLIGDGGIDFTNIGTKIATGLRGAIKEIDWGNLGNLLGNYFMISWDMLSGFVQEMSKEDGAGITGWDELGTSLGEAVNGIFEKIDFGEIGTTLVTGINGAFSTLKSFTDEVEWDDLATNISTGINNAIHNFNWPENGQALNQFIGDFLGALLQIAQDTDWEELGRGIGEFLGEIDWLKHLGTVISIIVETLGGLFDGLEESGMAGKIAAFLGKAFIAVKIANITGIGSLIGKIVSLMGTRFMSRSSTGSLGQSIGTFINRAFSIGGSLAKAGGAALAVDLFGKLKDVISGTRKETIEATTAFTVIERALSKFVESGDITLDQFYKLANGVNDINNGTKTFDDVLTEVNSTLEEAGVSSEEFQNAIYEATEQTGINVDKLSNKVIAAMESAGYSFTETSDKVSENSIKIGNNIINAASEIDKAKGIWIQGLNGWEQVTGEKALGIYAGIQSGLYPENGQGYYDLGNGVLASFGNGITEGTENFKTTLDTTLLQALRDKLPEGYTLGYDNGKFTVQQYEAGINEGALTLGETLNNATIAKINSILPQGSILTYQNGQWTIQQYASGMSQNGEGTDLAISAATIDKISAILPEGVTIAYNNGTQTIDGYKSGLNDTGDTVFDSLKRVFLDGINLDEELKEKYSGYAALSVKGYNEKIEELKSETENQMEDLAHNGIMLPFAGMLEINSPSRVFEGYGENVSEGLAKGIDAKADEPTSRIENIGSSLIDMISDTMNNLSDKFSEGENSAQNSANSIQDAFSNLYIPLPHVNWDWNYVSVGDWEIPIPDFSIDWYKTGGLFTRATIAGIGEAGNEAVLPLENKRTMGMIADSILANASVGMDERILTEAVARGVAMAMMNNNQNQPPINVYATLYTEDNEVLARAVQKGQDSIDYRFNPSVAW</sequence>
<dbReference type="PATRIC" id="fig|476272.21.peg.2013"/>
<dbReference type="AlphaFoldDB" id="C0CM92"/>
<gene>
    <name evidence="1" type="ORF">RUMHYD_01973</name>
</gene>
<dbReference type="eggNOG" id="COG3941">
    <property type="taxonomic scope" value="Bacteria"/>
</dbReference>
<evidence type="ECO:0008006" key="3">
    <source>
        <dbReference type="Google" id="ProtNLM"/>
    </source>
</evidence>
<protein>
    <recommendedName>
        <fullName evidence="3">Phage-related protein</fullName>
    </recommendedName>
</protein>
<keyword evidence="2" id="KW-1185">Reference proteome</keyword>
<evidence type="ECO:0000313" key="1">
    <source>
        <dbReference type="EMBL" id="EEG49162.1"/>
    </source>
</evidence>
<proteinExistence type="predicted"/>
<organism evidence="1 2">
    <name type="scientific">Blautia hydrogenotrophica (strain DSM 10507 / JCM 14656 / S5a33)</name>
    <name type="common">Ruminococcus hydrogenotrophicus</name>
    <dbReference type="NCBI Taxonomy" id="476272"/>
    <lineage>
        <taxon>Bacteria</taxon>
        <taxon>Bacillati</taxon>
        <taxon>Bacillota</taxon>
        <taxon>Clostridia</taxon>
        <taxon>Lachnospirales</taxon>
        <taxon>Lachnospiraceae</taxon>
        <taxon>Blautia</taxon>
    </lineage>
</organism>
<comment type="caution">
    <text evidence="1">The sequence shown here is derived from an EMBL/GenBank/DDBJ whole genome shotgun (WGS) entry which is preliminary data.</text>
</comment>
<accession>C0CM92</accession>
<reference evidence="1 2" key="1">
    <citation type="submission" date="2009-01" db="EMBL/GenBank/DDBJ databases">
        <authorList>
            <person name="Fulton L."/>
            <person name="Clifton S."/>
            <person name="Fulton B."/>
            <person name="Xu J."/>
            <person name="Minx P."/>
            <person name="Pepin K.H."/>
            <person name="Johnson M."/>
            <person name="Bhonagiri V."/>
            <person name="Nash W.E."/>
            <person name="Mardis E.R."/>
            <person name="Wilson R.K."/>
        </authorList>
    </citation>
    <scope>NUCLEOTIDE SEQUENCE [LARGE SCALE GENOMIC DNA]</scope>
    <source>
        <strain evidence="2">DSM 10507 / JCM 14656 / S5a33</strain>
    </source>
</reference>
<evidence type="ECO:0000313" key="2">
    <source>
        <dbReference type="Proteomes" id="UP000003100"/>
    </source>
</evidence>
<dbReference type="HOGENOM" id="CLU_270607_0_0_9"/>
<dbReference type="EMBL" id="ACBZ01000101">
    <property type="protein sequence ID" value="EEG49162.1"/>
    <property type="molecule type" value="Genomic_DNA"/>
</dbReference>
<dbReference type="Proteomes" id="UP000003100">
    <property type="component" value="Unassembled WGS sequence"/>
</dbReference>
<name>C0CM92_BLAHS</name>